<feature type="region of interest" description="Disordered" evidence="10">
    <location>
        <begin position="489"/>
        <end position="513"/>
    </location>
</feature>
<feature type="compositionally biased region" description="Basic and acidic residues" evidence="10">
    <location>
        <begin position="500"/>
        <end position="513"/>
    </location>
</feature>
<accession>I1GT01</accession>
<dbReference type="Gramene" id="KQK15522">
    <property type="protein sequence ID" value="KQK15522"/>
    <property type="gene ID" value="BRADI_1g23450v3"/>
</dbReference>
<dbReference type="PROSITE" id="PS00216">
    <property type="entry name" value="SUGAR_TRANSPORT_1"/>
    <property type="match status" value="1"/>
</dbReference>
<dbReference type="GO" id="GO:0015293">
    <property type="term" value="F:symporter activity"/>
    <property type="evidence" value="ECO:0007669"/>
    <property type="project" value="UniProtKB-KW"/>
</dbReference>
<dbReference type="HOGENOM" id="CLU_001265_30_5_1"/>
<dbReference type="PROSITE" id="PS00217">
    <property type="entry name" value="SUGAR_TRANSPORT_2"/>
    <property type="match status" value="1"/>
</dbReference>
<evidence type="ECO:0000256" key="8">
    <source>
        <dbReference type="ARBA" id="ARBA00023136"/>
    </source>
</evidence>
<feature type="transmembrane region" description="Helical" evidence="11">
    <location>
        <begin position="419"/>
        <end position="440"/>
    </location>
</feature>
<feature type="transmembrane region" description="Helical" evidence="11">
    <location>
        <begin position="318"/>
        <end position="340"/>
    </location>
</feature>
<evidence type="ECO:0000259" key="12">
    <source>
        <dbReference type="PROSITE" id="PS50850"/>
    </source>
</evidence>
<evidence type="ECO:0000313" key="15">
    <source>
        <dbReference type="Proteomes" id="UP000008810"/>
    </source>
</evidence>
<dbReference type="Gene3D" id="1.20.1250.20">
    <property type="entry name" value="MFS general substrate transporter like domains"/>
    <property type="match status" value="1"/>
</dbReference>
<evidence type="ECO:0000256" key="1">
    <source>
        <dbReference type="ARBA" id="ARBA00004141"/>
    </source>
</evidence>
<keyword evidence="6" id="KW-0769">Symport</keyword>
<reference evidence="13 14" key="1">
    <citation type="journal article" date="2010" name="Nature">
        <title>Genome sequencing and analysis of the model grass Brachypodium distachyon.</title>
        <authorList>
            <consortium name="International Brachypodium Initiative"/>
        </authorList>
    </citation>
    <scope>NUCLEOTIDE SEQUENCE [LARGE SCALE GENOMIC DNA]</scope>
    <source>
        <strain evidence="13 14">Bd21</strain>
    </source>
</reference>
<evidence type="ECO:0000313" key="13">
    <source>
        <dbReference type="EMBL" id="KQK15522.1"/>
    </source>
</evidence>
<dbReference type="GO" id="GO:0016020">
    <property type="term" value="C:membrane"/>
    <property type="evidence" value="ECO:0007669"/>
    <property type="project" value="UniProtKB-SubCell"/>
</dbReference>
<feature type="transmembrane region" description="Helical" evidence="11">
    <location>
        <begin position="115"/>
        <end position="135"/>
    </location>
</feature>
<dbReference type="AlphaFoldDB" id="I1GT01"/>
<dbReference type="PANTHER" id="PTHR23500:SF608">
    <property type="entry name" value="OS07G0582400 PROTEIN"/>
    <property type="match status" value="1"/>
</dbReference>
<keyword evidence="15" id="KW-1185">Reference proteome</keyword>
<dbReference type="GO" id="GO:0015144">
    <property type="term" value="F:carbohydrate transmembrane transporter activity"/>
    <property type="evidence" value="ECO:0007669"/>
    <property type="project" value="InterPro"/>
</dbReference>
<feature type="transmembrane region" description="Helical" evidence="11">
    <location>
        <begin position="177"/>
        <end position="200"/>
    </location>
</feature>
<dbReference type="Pfam" id="PF00083">
    <property type="entry name" value="Sugar_tr"/>
    <property type="match status" value="1"/>
</dbReference>
<keyword evidence="7 11" id="KW-1133">Transmembrane helix</keyword>
<feature type="transmembrane region" description="Helical" evidence="11">
    <location>
        <begin position="380"/>
        <end position="407"/>
    </location>
</feature>
<evidence type="ECO:0000256" key="4">
    <source>
        <dbReference type="ARBA" id="ARBA00022597"/>
    </source>
</evidence>
<dbReference type="InterPro" id="IPR005828">
    <property type="entry name" value="MFS_sugar_transport-like"/>
</dbReference>
<keyword evidence="5 11" id="KW-0812">Transmembrane</keyword>
<keyword evidence="8 11" id="KW-0472">Membrane</keyword>
<feature type="transmembrane region" description="Helical" evidence="11">
    <location>
        <begin position="91"/>
        <end position="109"/>
    </location>
</feature>
<keyword evidence="4" id="KW-0762">Sugar transport</keyword>
<dbReference type="InterPro" id="IPR020846">
    <property type="entry name" value="MFS_dom"/>
</dbReference>
<dbReference type="InterPro" id="IPR045262">
    <property type="entry name" value="STP/PLT_plant"/>
</dbReference>
<evidence type="ECO:0000256" key="7">
    <source>
        <dbReference type="ARBA" id="ARBA00022989"/>
    </source>
</evidence>
<dbReference type="OMA" id="QLMGWLT"/>
<proteinExistence type="inferred from homology"/>
<evidence type="ECO:0000256" key="2">
    <source>
        <dbReference type="ARBA" id="ARBA00010992"/>
    </source>
</evidence>
<gene>
    <name evidence="14" type="primary">LOC100838566</name>
    <name evidence="13" type="ORF">BRADI_1g23450v3</name>
</gene>
<dbReference type="eggNOG" id="KOG0254">
    <property type="taxonomic scope" value="Eukaryota"/>
</dbReference>
<evidence type="ECO:0000256" key="3">
    <source>
        <dbReference type="ARBA" id="ARBA00022448"/>
    </source>
</evidence>
<protein>
    <recommendedName>
        <fullName evidence="12">Major facilitator superfamily (MFS) profile domain-containing protein</fullName>
    </recommendedName>
</protein>
<dbReference type="GeneID" id="100838566"/>
<name>I1GT01_BRADI</name>
<dbReference type="PRINTS" id="PR00171">
    <property type="entry name" value="SUGRTRNSPORT"/>
</dbReference>
<dbReference type="NCBIfam" id="TIGR00879">
    <property type="entry name" value="SP"/>
    <property type="match status" value="1"/>
</dbReference>
<evidence type="ECO:0000256" key="9">
    <source>
        <dbReference type="RuleBase" id="RU003346"/>
    </source>
</evidence>
<evidence type="ECO:0000313" key="14">
    <source>
        <dbReference type="EnsemblPlants" id="KQK15522"/>
    </source>
</evidence>
<reference evidence="14" key="3">
    <citation type="submission" date="2018-08" db="UniProtKB">
        <authorList>
            <consortium name="EnsemblPlants"/>
        </authorList>
    </citation>
    <scope>IDENTIFICATION</scope>
    <source>
        <strain evidence="14">cv. Bd21</strain>
    </source>
</reference>
<dbReference type="InterPro" id="IPR036259">
    <property type="entry name" value="MFS_trans_sf"/>
</dbReference>
<feature type="transmembrane region" description="Helical" evidence="11">
    <location>
        <begin position="20"/>
        <end position="42"/>
    </location>
</feature>
<dbReference type="SUPFAM" id="SSF103473">
    <property type="entry name" value="MFS general substrate transporter"/>
    <property type="match status" value="1"/>
</dbReference>
<dbReference type="InterPro" id="IPR005829">
    <property type="entry name" value="Sugar_transporter_CS"/>
</dbReference>
<dbReference type="EMBL" id="CM000880">
    <property type="protein sequence ID" value="KQK15522.1"/>
    <property type="molecule type" value="Genomic_DNA"/>
</dbReference>
<dbReference type="OrthoDB" id="6339427at2759"/>
<dbReference type="PROSITE" id="PS50850">
    <property type="entry name" value="MFS"/>
    <property type="match status" value="1"/>
</dbReference>
<reference evidence="13" key="2">
    <citation type="submission" date="2017-06" db="EMBL/GenBank/DDBJ databases">
        <title>WGS assembly of Brachypodium distachyon.</title>
        <authorList>
            <consortium name="The International Brachypodium Initiative"/>
            <person name="Lucas S."/>
            <person name="Harmon-Smith M."/>
            <person name="Lail K."/>
            <person name="Tice H."/>
            <person name="Grimwood J."/>
            <person name="Bruce D."/>
            <person name="Barry K."/>
            <person name="Shu S."/>
            <person name="Lindquist E."/>
            <person name="Wang M."/>
            <person name="Pitluck S."/>
            <person name="Vogel J.P."/>
            <person name="Garvin D.F."/>
            <person name="Mockler T.C."/>
            <person name="Schmutz J."/>
            <person name="Rokhsar D."/>
            <person name="Bevan M.W."/>
        </authorList>
    </citation>
    <scope>NUCLEOTIDE SEQUENCE</scope>
    <source>
        <strain evidence="13">Bd21</strain>
    </source>
</reference>
<feature type="transmembrane region" description="Helical" evidence="11">
    <location>
        <begin position="147"/>
        <end position="165"/>
    </location>
</feature>
<comment type="subcellular location">
    <subcellularLocation>
        <location evidence="1">Membrane</location>
        <topology evidence="1">Multi-pass membrane protein</topology>
    </subcellularLocation>
</comment>
<dbReference type="FunFam" id="1.20.1250.20:FF:000025">
    <property type="entry name" value="probable polyol transporter 4"/>
    <property type="match status" value="1"/>
</dbReference>
<evidence type="ECO:0000256" key="10">
    <source>
        <dbReference type="SAM" id="MobiDB-lite"/>
    </source>
</evidence>
<evidence type="ECO:0000256" key="11">
    <source>
        <dbReference type="SAM" id="Phobius"/>
    </source>
</evidence>
<dbReference type="FunCoup" id="I1GT01">
    <property type="interactions" value="36"/>
</dbReference>
<dbReference type="Proteomes" id="UP000008810">
    <property type="component" value="Chromosome 1"/>
</dbReference>
<feature type="transmembrane region" description="Helical" evidence="11">
    <location>
        <begin position="347"/>
        <end position="368"/>
    </location>
</feature>
<organism evidence="13">
    <name type="scientific">Brachypodium distachyon</name>
    <name type="common">Purple false brome</name>
    <name type="synonym">Trachynia distachya</name>
    <dbReference type="NCBI Taxonomy" id="15368"/>
    <lineage>
        <taxon>Eukaryota</taxon>
        <taxon>Viridiplantae</taxon>
        <taxon>Streptophyta</taxon>
        <taxon>Embryophyta</taxon>
        <taxon>Tracheophyta</taxon>
        <taxon>Spermatophyta</taxon>
        <taxon>Magnoliopsida</taxon>
        <taxon>Liliopsida</taxon>
        <taxon>Poales</taxon>
        <taxon>Poaceae</taxon>
        <taxon>BOP clade</taxon>
        <taxon>Pooideae</taxon>
        <taxon>Stipodae</taxon>
        <taxon>Brachypodieae</taxon>
        <taxon>Brachypodium</taxon>
    </lineage>
</organism>
<sequence length="513" mass="54886">MASDALTEAGQPKKKGNVRFAFACAILASMTSILLGYDIGVMSGASLFIKKDLQISDVQVEVLMGILNVYSLIGSFAAGRTSDWIGRRYTIVFAAVIFFAGALVMGFSVNYLMLMFGRFVAGIGVGYALMIAPVYTAEVSPASARGFLTSFPEVFINFGILLGYVSNYAFSRLSLRLGWRVMLGIGAAPSVLLAFMVLGMPESPRWLVMKGRLADAKVVLAKTSDTPEEAAERLADIKDAAGIPQDLDGDIVEVPKKGGSEEKRVWKELILSPTSAMRHILISGIGIHFFQQASGIDAVVLYSPRVFKSAGITNENRLLGTTCAVGVTKTVFILVATFLLDRVGRRPLLLSSTGGMIVSLVGLAAGLTVVSRHPDEQIPWAIALCILCILAYVAFFSIGLGPITWVYSSEIFPLHVRALGCSLGVAANRLTSGVISMTFISLSKAITIGGAFFLFAGIASLAWVFFFTYLPETRGRTLEDMSALFGNTATHKQQGSNGADDGKEKKVEMGATN</sequence>
<dbReference type="EnsemblPlants" id="KQK15522">
    <property type="protein sequence ID" value="KQK15522"/>
    <property type="gene ID" value="BRADI_1g23450v3"/>
</dbReference>
<comment type="similarity">
    <text evidence="2 9">Belongs to the major facilitator superfamily. Sugar transporter (TC 2.A.1.1) family.</text>
</comment>
<dbReference type="KEGG" id="bdi:100838566"/>
<dbReference type="RefSeq" id="XP_003562817.1">
    <property type="nucleotide sequence ID" value="XM_003562769.4"/>
</dbReference>
<evidence type="ECO:0000256" key="5">
    <source>
        <dbReference type="ARBA" id="ARBA00022692"/>
    </source>
</evidence>
<keyword evidence="3 9" id="KW-0813">Transport</keyword>
<feature type="transmembrane region" description="Helical" evidence="11">
    <location>
        <begin position="446"/>
        <end position="470"/>
    </location>
</feature>
<dbReference type="InterPro" id="IPR003663">
    <property type="entry name" value="Sugar/inositol_transpt"/>
</dbReference>
<dbReference type="PANTHER" id="PTHR23500">
    <property type="entry name" value="SOLUTE CARRIER FAMILY 2, FACILITATED GLUCOSE TRANSPORTER"/>
    <property type="match status" value="1"/>
</dbReference>
<feature type="domain" description="Major facilitator superfamily (MFS) profile" evidence="12">
    <location>
        <begin position="24"/>
        <end position="474"/>
    </location>
</feature>
<evidence type="ECO:0000256" key="6">
    <source>
        <dbReference type="ARBA" id="ARBA00022847"/>
    </source>
</evidence>